<reference evidence="6" key="1">
    <citation type="journal article" date="2013" name="Genetics">
        <title>The draft genome and transcriptome of Panagrellus redivivus are shaped by the harsh demands of a free-living lifestyle.</title>
        <authorList>
            <person name="Srinivasan J."/>
            <person name="Dillman A.R."/>
            <person name="Macchietto M.G."/>
            <person name="Heikkinen L."/>
            <person name="Lakso M."/>
            <person name="Fracchia K.M."/>
            <person name="Antoshechkin I."/>
            <person name="Mortazavi A."/>
            <person name="Wong G."/>
            <person name="Sternberg P.W."/>
        </authorList>
    </citation>
    <scope>NUCLEOTIDE SEQUENCE [LARGE SCALE GENOMIC DNA]</scope>
    <source>
        <strain evidence="6">MT8872</strain>
    </source>
</reference>
<dbReference type="SUPFAM" id="SSF110324">
    <property type="entry name" value="Ribosomal L27 protein-like"/>
    <property type="match status" value="1"/>
</dbReference>
<sequence>MSLLFDLASVPRVSKRPQKARKKTCIPGDVLFKAAEGYRAGFGTYEERGSIIATLYGFVCVLEAKSSDTGNNDKTVEIQQTEEGKKYITPVVGTIATARVLSITPKFARCSIFCIEDCILPVEFCATLRKEDMRDAEYSKIVIYEYVKPGDIILARILGIGDSQTSYLLSIADDELGVTNALGDNGERLVPKDFTKVESASGYQELRKVAQIPNLNK</sequence>
<name>A0A7E4UVU8_PANRE</name>
<dbReference type="GO" id="GO:0003723">
    <property type="term" value="F:RNA binding"/>
    <property type="evidence" value="ECO:0007669"/>
    <property type="project" value="InterPro"/>
</dbReference>
<dbReference type="InterPro" id="IPR019495">
    <property type="entry name" value="EXOSC1_C"/>
</dbReference>
<evidence type="ECO:0000259" key="4">
    <source>
        <dbReference type="Pfam" id="PF10447"/>
    </source>
</evidence>
<dbReference type="AlphaFoldDB" id="A0A7E4UVU8"/>
<feature type="domain" description="Exosome complex component CSL4 C-terminal" evidence="4">
    <location>
        <begin position="123"/>
        <end position="158"/>
    </location>
</feature>
<dbReference type="SUPFAM" id="SSF50249">
    <property type="entry name" value="Nucleic acid-binding proteins"/>
    <property type="match status" value="1"/>
</dbReference>
<dbReference type="Gene3D" id="2.40.50.100">
    <property type="match status" value="1"/>
</dbReference>
<reference evidence="7" key="2">
    <citation type="submission" date="2020-10" db="UniProtKB">
        <authorList>
            <consortium name="WormBaseParasite"/>
        </authorList>
    </citation>
    <scope>IDENTIFICATION</scope>
</reference>
<keyword evidence="2" id="KW-0963">Cytoplasm</keyword>
<dbReference type="GO" id="GO:0005730">
    <property type="term" value="C:nucleolus"/>
    <property type="evidence" value="ECO:0007669"/>
    <property type="project" value="UniProtKB-SubCell"/>
</dbReference>
<dbReference type="WBParaSite" id="Pan_g13406.t1">
    <property type="protein sequence ID" value="Pan_g13406.t1"/>
    <property type="gene ID" value="Pan_g13406"/>
</dbReference>
<proteinExistence type="predicted"/>
<evidence type="ECO:0000256" key="2">
    <source>
        <dbReference type="ARBA" id="ARBA00022490"/>
    </source>
</evidence>
<feature type="domain" description="Exosome complex component N-terminal" evidence="5">
    <location>
        <begin position="25"/>
        <end position="60"/>
    </location>
</feature>
<dbReference type="Pfam" id="PF14382">
    <property type="entry name" value="ECR1_N"/>
    <property type="match status" value="1"/>
</dbReference>
<keyword evidence="3" id="KW-0271">Exosome</keyword>
<evidence type="ECO:0000259" key="5">
    <source>
        <dbReference type="Pfam" id="PF14382"/>
    </source>
</evidence>
<dbReference type="Proteomes" id="UP000492821">
    <property type="component" value="Unassembled WGS sequence"/>
</dbReference>
<evidence type="ECO:0000256" key="3">
    <source>
        <dbReference type="ARBA" id="ARBA00022835"/>
    </source>
</evidence>
<evidence type="ECO:0000256" key="1">
    <source>
        <dbReference type="ARBA" id="ARBA00004604"/>
    </source>
</evidence>
<dbReference type="GO" id="GO:0005737">
    <property type="term" value="C:cytoplasm"/>
    <property type="evidence" value="ECO:0007669"/>
    <property type="project" value="TreeGrafter"/>
</dbReference>
<dbReference type="InterPro" id="IPR012340">
    <property type="entry name" value="NA-bd_OB-fold"/>
</dbReference>
<dbReference type="PANTHER" id="PTHR12686">
    <property type="entry name" value="3'-5' EXORIBONUCLEASE CSL4-RELATED"/>
    <property type="match status" value="1"/>
</dbReference>
<keyword evidence="6" id="KW-1185">Reference proteome</keyword>
<accession>A0A7E4UVU8</accession>
<organism evidence="6 7">
    <name type="scientific">Panagrellus redivivus</name>
    <name type="common">Microworm</name>
    <dbReference type="NCBI Taxonomy" id="6233"/>
    <lineage>
        <taxon>Eukaryota</taxon>
        <taxon>Metazoa</taxon>
        <taxon>Ecdysozoa</taxon>
        <taxon>Nematoda</taxon>
        <taxon>Chromadorea</taxon>
        <taxon>Rhabditida</taxon>
        <taxon>Tylenchina</taxon>
        <taxon>Panagrolaimomorpha</taxon>
        <taxon>Panagrolaimoidea</taxon>
        <taxon>Panagrolaimidae</taxon>
        <taxon>Panagrellus</taxon>
    </lineage>
</organism>
<dbReference type="InterPro" id="IPR025721">
    <property type="entry name" value="Exosome_cplx_N_dom"/>
</dbReference>
<evidence type="ECO:0000313" key="7">
    <source>
        <dbReference type="WBParaSite" id="Pan_g13406.t1"/>
    </source>
</evidence>
<dbReference type="GO" id="GO:0000176">
    <property type="term" value="C:nuclear exosome (RNase complex)"/>
    <property type="evidence" value="ECO:0007669"/>
    <property type="project" value="TreeGrafter"/>
</dbReference>
<comment type="subcellular location">
    <subcellularLocation>
        <location evidence="1">Nucleus</location>
        <location evidence="1">Nucleolus</location>
    </subcellularLocation>
</comment>
<dbReference type="InterPro" id="IPR039771">
    <property type="entry name" value="Csl4"/>
</dbReference>
<dbReference type="GO" id="GO:0006396">
    <property type="term" value="P:RNA processing"/>
    <property type="evidence" value="ECO:0007669"/>
    <property type="project" value="InterPro"/>
</dbReference>
<protein>
    <submittedName>
        <fullName evidence="7">ECR1_N domain-containing protein</fullName>
    </submittedName>
</protein>
<dbReference type="Pfam" id="PF10447">
    <property type="entry name" value="EXOSC1"/>
    <property type="match status" value="1"/>
</dbReference>
<dbReference type="PANTHER" id="PTHR12686:SF8">
    <property type="entry name" value="EXOSOME COMPLEX COMPONENT CSL4"/>
    <property type="match status" value="1"/>
</dbReference>
<evidence type="ECO:0000313" key="6">
    <source>
        <dbReference type="Proteomes" id="UP000492821"/>
    </source>
</evidence>
<dbReference type="Gene3D" id="2.40.50.140">
    <property type="entry name" value="Nucleic acid-binding proteins"/>
    <property type="match status" value="1"/>
</dbReference>